<comment type="caution">
    <text evidence="2">The sequence shown here is derived from an EMBL/GenBank/DDBJ whole genome shotgun (WGS) entry which is preliminary data.</text>
</comment>
<keyword evidence="3" id="KW-1185">Reference proteome</keyword>
<proteinExistence type="predicted"/>
<gene>
    <name evidence="2" type="ORF">Adt_33307</name>
</gene>
<protein>
    <submittedName>
        <fullName evidence="2">F-box/RNI-like superfamily protein</fullName>
    </submittedName>
</protein>
<dbReference type="AlphaFoldDB" id="A0ABD1QYH6"/>
<evidence type="ECO:0000256" key="1">
    <source>
        <dbReference type="SAM" id="MobiDB-lite"/>
    </source>
</evidence>
<sequence>MVQEAFVFPRLRSFGVIQSVNRDMVDALARSRPFMHVACRGEELGTDQCDDLYDVYMQDLGSTTMLAGESFVFLTAIKLSYILGDDLAPIPEDGTDDSKERKKGLKE</sequence>
<evidence type="ECO:0000313" key="2">
    <source>
        <dbReference type="EMBL" id="KAL2480341.1"/>
    </source>
</evidence>
<dbReference type="Proteomes" id="UP001604336">
    <property type="component" value="Unassembled WGS sequence"/>
</dbReference>
<name>A0ABD1QYH6_9LAMI</name>
<accession>A0ABD1QYH6</accession>
<reference evidence="3" key="1">
    <citation type="submission" date="2024-07" db="EMBL/GenBank/DDBJ databases">
        <title>Two chromosome-level genome assemblies of Korean endemic species Abeliophyllum distichum and Forsythia ovata (Oleaceae).</title>
        <authorList>
            <person name="Jang H."/>
        </authorList>
    </citation>
    <scope>NUCLEOTIDE SEQUENCE [LARGE SCALE GENOMIC DNA]</scope>
</reference>
<organism evidence="2 3">
    <name type="scientific">Abeliophyllum distichum</name>
    <dbReference type="NCBI Taxonomy" id="126358"/>
    <lineage>
        <taxon>Eukaryota</taxon>
        <taxon>Viridiplantae</taxon>
        <taxon>Streptophyta</taxon>
        <taxon>Embryophyta</taxon>
        <taxon>Tracheophyta</taxon>
        <taxon>Spermatophyta</taxon>
        <taxon>Magnoliopsida</taxon>
        <taxon>eudicotyledons</taxon>
        <taxon>Gunneridae</taxon>
        <taxon>Pentapetalae</taxon>
        <taxon>asterids</taxon>
        <taxon>lamiids</taxon>
        <taxon>Lamiales</taxon>
        <taxon>Oleaceae</taxon>
        <taxon>Forsythieae</taxon>
        <taxon>Abeliophyllum</taxon>
    </lineage>
</organism>
<feature type="compositionally biased region" description="Basic and acidic residues" evidence="1">
    <location>
        <begin position="96"/>
        <end position="107"/>
    </location>
</feature>
<dbReference type="EMBL" id="JBFOLK010000010">
    <property type="protein sequence ID" value="KAL2480341.1"/>
    <property type="molecule type" value="Genomic_DNA"/>
</dbReference>
<evidence type="ECO:0000313" key="3">
    <source>
        <dbReference type="Proteomes" id="UP001604336"/>
    </source>
</evidence>
<feature type="region of interest" description="Disordered" evidence="1">
    <location>
        <begin position="86"/>
        <end position="107"/>
    </location>
</feature>